<dbReference type="RefSeq" id="XP_062624351.1">
    <property type="nucleotide sequence ID" value="XM_062768367.1"/>
</dbReference>
<dbReference type="AlphaFoldDB" id="A0AAF0Y4Y1"/>
<evidence type="ECO:0000313" key="2">
    <source>
        <dbReference type="Proteomes" id="UP000827549"/>
    </source>
</evidence>
<keyword evidence="2" id="KW-1185">Reference proteome</keyword>
<reference evidence="1" key="1">
    <citation type="submission" date="2023-10" db="EMBL/GenBank/DDBJ databases">
        <authorList>
            <person name="Noh H."/>
        </authorList>
    </citation>
    <scope>NUCLEOTIDE SEQUENCE</scope>
    <source>
        <strain evidence="1">DUCC4014</strain>
    </source>
</reference>
<organism evidence="1 2">
    <name type="scientific">Vanrija pseudolonga</name>
    <dbReference type="NCBI Taxonomy" id="143232"/>
    <lineage>
        <taxon>Eukaryota</taxon>
        <taxon>Fungi</taxon>
        <taxon>Dikarya</taxon>
        <taxon>Basidiomycota</taxon>
        <taxon>Agaricomycotina</taxon>
        <taxon>Tremellomycetes</taxon>
        <taxon>Trichosporonales</taxon>
        <taxon>Trichosporonaceae</taxon>
        <taxon>Vanrija</taxon>
    </lineage>
</organism>
<gene>
    <name evidence="1" type="ORF">LOC62_02G001866</name>
</gene>
<protein>
    <submittedName>
        <fullName evidence="1">Uncharacterized protein</fullName>
    </submittedName>
</protein>
<dbReference type="EMBL" id="CP086715">
    <property type="protein sequence ID" value="WOO78319.1"/>
    <property type="molecule type" value="Genomic_DNA"/>
</dbReference>
<sequence>MSITTTAAPAASSLALDTYSGLWHGHHDQCCVSNEGQYTNLTQTEFNTTAPPGFHLQPNMTSEVIGHCHVNLENGTDPSVGTGSRFSDFVMCLFNGTASPLPLWYGMTLTMRNVTVAGGSEGNATALVTYVTGTATATAPIPSTTTYDVETADFYSGIHLDTMASCCKRLAGQGGNMTLAEFNATVPEGFYLRANISGETVAHCRLPGDRSPSLATCLRQGEPLEATPWYVGTSTDANGTVTGWTENVPDPWRTFSARPSGASATTGARSSAVPGAGQVKLGLISLLGMAAAAIVSL</sequence>
<dbReference type="Proteomes" id="UP000827549">
    <property type="component" value="Chromosome 2"/>
</dbReference>
<accession>A0AAF0Y4Y1</accession>
<proteinExistence type="predicted"/>
<dbReference type="GeneID" id="87805119"/>
<evidence type="ECO:0000313" key="1">
    <source>
        <dbReference type="EMBL" id="WOO78319.1"/>
    </source>
</evidence>
<name>A0AAF0Y4Y1_9TREE</name>